<evidence type="ECO:0008006" key="8">
    <source>
        <dbReference type="Google" id="ProtNLM"/>
    </source>
</evidence>
<dbReference type="PANTHER" id="PTHR41164">
    <property type="entry name" value="CURLI PRODUCTION ASSEMBLY/TRANSPORT COMPONENT CSGG"/>
    <property type="match status" value="1"/>
</dbReference>
<evidence type="ECO:0000256" key="3">
    <source>
        <dbReference type="ARBA" id="ARBA00023136"/>
    </source>
</evidence>
<proteinExistence type="predicted"/>
<evidence type="ECO:0000256" key="1">
    <source>
        <dbReference type="ARBA" id="ARBA00022475"/>
    </source>
</evidence>
<accession>A0A2M7SEE0</accession>
<dbReference type="PANTHER" id="PTHR41164:SF1">
    <property type="entry name" value="CURLI PRODUCTION ASSEMBLY_TRANSPORT COMPONENT CSGG"/>
    <property type="match status" value="1"/>
</dbReference>
<gene>
    <name evidence="6" type="ORF">COY52_02315</name>
</gene>
<dbReference type="EMBL" id="PFMR01000075">
    <property type="protein sequence ID" value="PIZ17878.1"/>
    <property type="molecule type" value="Genomic_DNA"/>
</dbReference>
<evidence type="ECO:0000256" key="2">
    <source>
        <dbReference type="ARBA" id="ARBA00022729"/>
    </source>
</evidence>
<keyword evidence="1" id="KW-1003">Cell membrane</keyword>
<dbReference type="Pfam" id="PF03783">
    <property type="entry name" value="CsgG"/>
    <property type="match status" value="1"/>
</dbReference>
<name>A0A2M7SEE0_9BACT</name>
<sequence length="303" mass="32946">MKKKSLILIGIFFIIFIINACGVLGEITEVSGNTETNPIIKYRVAVVDFENKTKYGQARLGSSASDILTTELVKSGGFIVVERAQLQKILDEQKFQQSGFVPQDSAISLGKILGLNALITGSVSQFGVKIEGEDALFVQTKRQTAEAVVDIRVIDVQTGRILYANSGKGTAKKESGAFLGMGSHAGYDETLEGKALREAILQFISDIVLQVSKEPWFCRIAEVEEKNIYLDAGMESGLQLGTRLEIYHIGKEIRSQSGDLIGSLEEKTGEAKVTKYFGSNGSIAELENGNLPLRGDMCRIAVQ</sequence>
<evidence type="ECO:0000313" key="6">
    <source>
        <dbReference type="EMBL" id="PIZ17878.1"/>
    </source>
</evidence>
<organism evidence="6 7">
    <name type="scientific">Candidatus Desantisbacteria bacterium CG_4_10_14_0_8_um_filter_48_22</name>
    <dbReference type="NCBI Taxonomy" id="1974543"/>
    <lineage>
        <taxon>Bacteria</taxon>
        <taxon>Candidatus Desantisiibacteriota</taxon>
    </lineage>
</organism>
<dbReference type="Gene3D" id="3.40.50.10610">
    <property type="entry name" value="ABC-type transport auxiliary lipoprotein component"/>
    <property type="match status" value="1"/>
</dbReference>
<keyword evidence="5" id="KW-0449">Lipoprotein</keyword>
<evidence type="ECO:0000313" key="7">
    <source>
        <dbReference type="Proteomes" id="UP000229307"/>
    </source>
</evidence>
<keyword evidence="3" id="KW-0472">Membrane</keyword>
<dbReference type="GO" id="GO:0030288">
    <property type="term" value="C:outer membrane-bounded periplasmic space"/>
    <property type="evidence" value="ECO:0007669"/>
    <property type="project" value="InterPro"/>
</dbReference>
<comment type="caution">
    <text evidence="6">The sequence shown here is derived from an EMBL/GenBank/DDBJ whole genome shotgun (WGS) entry which is preliminary data.</text>
</comment>
<keyword evidence="4" id="KW-0564">Palmitate</keyword>
<dbReference type="InterPro" id="IPR005534">
    <property type="entry name" value="Curli_assmbl/transp-comp_CsgG"/>
</dbReference>
<dbReference type="Proteomes" id="UP000229307">
    <property type="component" value="Unassembled WGS sequence"/>
</dbReference>
<protein>
    <recommendedName>
        <fullName evidence="8">Penicillin-binding protein activator LpoB</fullName>
    </recommendedName>
</protein>
<evidence type="ECO:0000256" key="5">
    <source>
        <dbReference type="ARBA" id="ARBA00023288"/>
    </source>
</evidence>
<reference evidence="7" key="1">
    <citation type="submission" date="2017-09" db="EMBL/GenBank/DDBJ databases">
        <title>Depth-based differentiation of microbial function through sediment-hosted aquifers and enrichment of novel symbionts in the deep terrestrial subsurface.</title>
        <authorList>
            <person name="Probst A.J."/>
            <person name="Ladd B."/>
            <person name="Jarett J.K."/>
            <person name="Geller-Mcgrath D.E."/>
            <person name="Sieber C.M.K."/>
            <person name="Emerson J.B."/>
            <person name="Anantharaman K."/>
            <person name="Thomas B.C."/>
            <person name="Malmstrom R."/>
            <person name="Stieglmeier M."/>
            <person name="Klingl A."/>
            <person name="Woyke T."/>
            <person name="Ryan C.M."/>
            <person name="Banfield J.F."/>
        </authorList>
    </citation>
    <scope>NUCLEOTIDE SEQUENCE [LARGE SCALE GENOMIC DNA]</scope>
</reference>
<keyword evidence="2" id="KW-0732">Signal</keyword>
<evidence type="ECO:0000256" key="4">
    <source>
        <dbReference type="ARBA" id="ARBA00023139"/>
    </source>
</evidence>
<dbReference type="AlphaFoldDB" id="A0A2M7SEE0"/>